<accession>A0A2I1FBJ7</accession>
<dbReference type="EMBL" id="LLXH01002229">
    <property type="protein sequence ID" value="PKC56215.1"/>
    <property type="molecule type" value="Genomic_DNA"/>
</dbReference>
<reference evidence="2 5" key="2">
    <citation type="submission" date="2017-09" db="EMBL/GenBank/DDBJ databases">
        <title>Extensive intraspecific genome diversity in a model arbuscular mycorrhizal fungus.</title>
        <authorList>
            <person name="Chen E.C."/>
            <person name="Morin E."/>
            <person name="Beaudet D."/>
            <person name="Noel J."/>
            <person name="Ndikumana S."/>
            <person name="Charron P."/>
            <person name="St-Onge C."/>
            <person name="Giorgi J."/>
            <person name="Grigoriev I.V."/>
            <person name="Roux C."/>
            <person name="Martin F.M."/>
            <person name="Corradi N."/>
        </authorList>
    </citation>
    <scope>NUCLEOTIDE SEQUENCE [LARGE SCALE GENOMIC DNA]</scope>
    <source>
        <strain evidence="2 5">A5</strain>
    </source>
</reference>
<evidence type="ECO:0000313" key="5">
    <source>
        <dbReference type="Proteomes" id="UP000232722"/>
    </source>
</evidence>
<comment type="caution">
    <text evidence="3">The sequence shown here is derived from an EMBL/GenBank/DDBJ whole genome shotgun (WGS) entry which is preliminary data.</text>
</comment>
<evidence type="ECO:0000256" key="1">
    <source>
        <dbReference type="SAM" id="MobiDB-lite"/>
    </source>
</evidence>
<reference evidence="2 5" key="1">
    <citation type="submission" date="2016-04" db="EMBL/GenBank/DDBJ databases">
        <title>Genome analyses suggest a sexual origin of heterokaryosis in a supposedly ancient asexual fungus.</title>
        <authorList>
            <person name="Ropars J."/>
            <person name="Sedzielewska K."/>
            <person name="Noel J."/>
            <person name="Charron P."/>
            <person name="Farinelli L."/>
            <person name="Marton T."/>
            <person name="Kruger M."/>
            <person name="Pelin A."/>
            <person name="Brachmann A."/>
            <person name="Corradi N."/>
        </authorList>
    </citation>
    <scope>NUCLEOTIDE SEQUENCE [LARGE SCALE GENOMIC DNA]</scope>
    <source>
        <strain evidence="2 5">A5</strain>
    </source>
</reference>
<dbReference type="Proteomes" id="UP000232722">
    <property type="component" value="Unassembled WGS sequence"/>
</dbReference>
<evidence type="ECO:0000313" key="4">
    <source>
        <dbReference type="Proteomes" id="UP000232688"/>
    </source>
</evidence>
<organism evidence="3 4">
    <name type="scientific">Rhizophagus irregularis</name>
    <dbReference type="NCBI Taxonomy" id="588596"/>
    <lineage>
        <taxon>Eukaryota</taxon>
        <taxon>Fungi</taxon>
        <taxon>Fungi incertae sedis</taxon>
        <taxon>Mucoromycota</taxon>
        <taxon>Glomeromycotina</taxon>
        <taxon>Glomeromycetes</taxon>
        <taxon>Glomerales</taxon>
        <taxon>Glomeraceae</taxon>
        <taxon>Rhizophagus</taxon>
    </lineage>
</organism>
<dbReference type="EMBL" id="LLXJ01003914">
    <property type="protein sequence ID" value="PKB96410.1"/>
    <property type="molecule type" value="Genomic_DNA"/>
</dbReference>
<feature type="compositionally biased region" description="Basic and acidic residues" evidence="1">
    <location>
        <begin position="59"/>
        <end position="76"/>
    </location>
</feature>
<sequence>MLKATNKKYFWDLTYISIFWGPGELLPVKENLRLFERPPKGLSEKLPDEENLGPVKENPGFEKFEEGLLDNKSDGKNHKKNKKKV</sequence>
<evidence type="ECO:0000313" key="3">
    <source>
        <dbReference type="EMBL" id="PKC56215.1"/>
    </source>
</evidence>
<gene>
    <name evidence="3" type="ORF">RhiirA1_474322</name>
    <name evidence="2" type="ORF">RhiirA5_434884</name>
</gene>
<dbReference type="VEuPathDB" id="FungiDB:RhiirA1_474322"/>
<protein>
    <submittedName>
        <fullName evidence="3">Uncharacterized protein</fullName>
    </submittedName>
</protein>
<dbReference type="VEuPathDB" id="FungiDB:RhiirFUN_008987"/>
<reference evidence="3 4" key="3">
    <citation type="submission" date="2017-10" db="EMBL/GenBank/DDBJ databases">
        <title>Extensive intraspecific genome diversity in a model arbuscular mycorrhizal fungus.</title>
        <authorList>
            <person name="Chen E.C.H."/>
            <person name="Morin E."/>
            <person name="Baudet D."/>
            <person name="Noel J."/>
            <person name="Ndikumana S."/>
            <person name="Charron P."/>
            <person name="St-Onge C."/>
            <person name="Giorgi J."/>
            <person name="Grigoriev I.V."/>
            <person name="Roux C."/>
            <person name="Martin F.M."/>
            <person name="Corradi N."/>
        </authorList>
    </citation>
    <scope>NUCLEOTIDE SEQUENCE [LARGE SCALE GENOMIC DNA]</scope>
    <source>
        <strain evidence="3 4">A1</strain>
    </source>
</reference>
<feature type="compositionally biased region" description="Basic and acidic residues" evidence="1">
    <location>
        <begin position="39"/>
        <end position="48"/>
    </location>
</feature>
<dbReference type="VEuPathDB" id="FungiDB:FUN_008590"/>
<proteinExistence type="predicted"/>
<dbReference type="Proteomes" id="UP000232688">
    <property type="component" value="Unassembled WGS sequence"/>
</dbReference>
<reference evidence="3 4" key="4">
    <citation type="submission" date="2017-10" db="EMBL/GenBank/DDBJ databases">
        <title>Genome analyses suggest a sexual origin of heterokaryosis in a supposedly ancient asexual fungus.</title>
        <authorList>
            <person name="Corradi N."/>
            <person name="Sedzielewska K."/>
            <person name="Noel J."/>
            <person name="Charron P."/>
            <person name="Farinelli L."/>
            <person name="Marton T."/>
            <person name="Kruger M."/>
            <person name="Pelin A."/>
            <person name="Brachmann A."/>
            <person name="Corradi N."/>
        </authorList>
    </citation>
    <scope>NUCLEOTIDE SEQUENCE [LARGE SCALE GENOMIC DNA]</scope>
    <source>
        <strain evidence="3 4">A1</strain>
    </source>
</reference>
<feature type="region of interest" description="Disordered" evidence="1">
    <location>
        <begin position="39"/>
        <end position="85"/>
    </location>
</feature>
<dbReference type="AlphaFoldDB" id="A0A2I1FBJ7"/>
<evidence type="ECO:0000313" key="2">
    <source>
        <dbReference type="EMBL" id="PKB96410.1"/>
    </source>
</evidence>
<name>A0A2I1FBJ7_9GLOM</name>